<dbReference type="EMBL" id="OU899036">
    <property type="protein sequence ID" value="CAH1731075.1"/>
    <property type="molecule type" value="Genomic_DNA"/>
</dbReference>
<keyword evidence="2" id="KW-1185">Reference proteome</keyword>
<proteinExistence type="predicted"/>
<accession>A0A9P0JA76</accession>
<name>A0A9P0JA76_APHGO</name>
<dbReference type="AlphaFoldDB" id="A0A9P0JA76"/>
<organism evidence="1 2">
    <name type="scientific">Aphis gossypii</name>
    <name type="common">Cotton aphid</name>
    <dbReference type="NCBI Taxonomy" id="80765"/>
    <lineage>
        <taxon>Eukaryota</taxon>
        <taxon>Metazoa</taxon>
        <taxon>Ecdysozoa</taxon>
        <taxon>Arthropoda</taxon>
        <taxon>Hexapoda</taxon>
        <taxon>Insecta</taxon>
        <taxon>Pterygota</taxon>
        <taxon>Neoptera</taxon>
        <taxon>Paraneoptera</taxon>
        <taxon>Hemiptera</taxon>
        <taxon>Sternorrhyncha</taxon>
        <taxon>Aphidomorpha</taxon>
        <taxon>Aphidoidea</taxon>
        <taxon>Aphididae</taxon>
        <taxon>Aphidini</taxon>
        <taxon>Aphis</taxon>
        <taxon>Aphis</taxon>
    </lineage>
</organism>
<evidence type="ECO:0008006" key="3">
    <source>
        <dbReference type="Google" id="ProtNLM"/>
    </source>
</evidence>
<evidence type="ECO:0000313" key="1">
    <source>
        <dbReference type="EMBL" id="CAH1731075.1"/>
    </source>
</evidence>
<reference evidence="1" key="1">
    <citation type="submission" date="2022-02" db="EMBL/GenBank/DDBJ databases">
        <authorList>
            <person name="King R."/>
        </authorList>
    </citation>
    <scope>NUCLEOTIDE SEQUENCE</scope>
</reference>
<gene>
    <name evidence="1" type="ORF">APHIGO_LOCUS7865</name>
</gene>
<protein>
    <recommendedName>
        <fullName evidence="3">MULE transposase domain-containing protein</fullName>
    </recommendedName>
</protein>
<reference evidence="1" key="2">
    <citation type="submission" date="2022-10" db="EMBL/GenBank/DDBJ databases">
        <authorList>
            <consortium name="ENA_rothamsted_submissions"/>
            <consortium name="culmorum"/>
            <person name="King R."/>
        </authorList>
    </citation>
    <scope>NUCLEOTIDE SEQUENCE</scope>
</reference>
<evidence type="ECO:0000313" key="2">
    <source>
        <dbReference type="Proteomes" id="UP001154329"/>
    </source>
</evidence>
<sequence>MIDLLISKANSLGKCLLLTIFQLDFELTMFNTIKNKYPDAQIRGCFFHYTQAAYKKVVDVGLRSDYVSSEGDPLIKTLVRRISALPLAPIEQLDDL</sequence>
<dbReference type="Proteomes" id="UP001154329">
    <property type="component" value="Chromosome 3"/>
</dbReference>